<sequence>MIGWLKNLLGGATVGQLSPLEAHAKAKAGAIILDVRTPLERQEGKIPGSQALPLDRLASEWEKLPRDKEIICQCRSGARSAQAARFLAAKGYKTYNLAGGLEAWKRHKLPVK</sequence>
<evidence type="ECO:0000259" key="1">
    <source>
        <dbReference type="PROSITE" id="PS50206"/>
    </source>
</evidence>
<proteinExistence type="predicted"/>
<dbReference type="Proteomes" id="UP000266089">
    <property type="component" value="Unassembled WGS sequence"/>
</dbReference>
<dbReference type="RefSeq" id="WP_027886555.1">
    <property type="nucleotide sequence ID" value="NZ_JBHSXZ010000016.1"/>
</dbReference>
<dbReference type="InterPro" id="IPR001763">
    <property type="entry name" value="Rhodanese-like_dom"/>
</dbReference>
<dbReference type="SMART" id="SM00450">
    <property type="entry name" value="RHOD"/>
    <property type="match status" value="1"/>
</dbReference>
<dbReference type="AlphaFoldDB" id="A0A399ED68"/>
<dbReference type="InterPro" id="IPR036873">
    <property type="entry name" value="Rhodanese-like_dom_sf"/>
</dbReference>
<organism evidence="2 3">
    <name type="scientific">Meiothermus taiwanensis</name>
    <dbReference type="NCBI Taxonomy" id="172827"/>
    <lineage>
        <taxon>Bacteria</taxon>
        <taxon>Thermotogati</taxon>
        <taxon>Deinococcota</taxon>
        <taxon>Deinococci</taxon>
        <taxon>Thermales</taxon>
        <taxon>Thermaceae</taxon>
        <taxon>Meiothermus</taxon>
    </lineage>
</organism>
<dbReference type="EMBL" id="QWKX01000001">
    <property type="protein sequence ID" value="RIH80092.1"/>
    <property type="molecule type" value="Genomic_DNA"/>
</dbReference>
<dbReference type="CDD" id="cd00158">
    <property type="entry name" value="RHOD"/>
    <property type="match status" value="1"/>
</dbReference>
<dbReference type="EC" id="2.8.1.1" evidence="2"/>
<dbReference type="SUPFAM" id="SSF52821">
    <property type="entry name" value="Rhodanese/Cell cycle control phosphatase"/>
    <property type="match status" value="1"/>
</dbReference>
<dbReference type="OrthoDB" id="9800872at2"/>
<feature type="domain" description="Rhodanese" evidence="1">
    <location>
        <begin position="26"/>
        <end position="112"/>
    </location>
</feature>
<dbReference type="Pfam" id="PF00581">
    <property type="entry name" value="Rhodanese"/>
    <property type="match status" value="1"/>
</dbReference>
<dbReference type="PANTHER" id="PTHR43031:SF1">
    <property type="entry name" value="PYRIDINE NUCLEOTIDE-DISULPHIDE OXIDOREDUCTASE"/>
    <property type="match status" value="1"/>
</dbReference>
<dbReference type="PROSITE" id="PS50206">
    <property type="entry name" value="RHODANESE_3"/>
    <property type="match status" value="1"/>
</dbReference>
<dbReference type="InterPro" id="IPR050229">
    <property type="entry name" value="GlpE_sulfurtransferase"/>
</dbReference>
<evidence type="ECO:0000313" key="2">
    <source>
        <dbReference type="EMBL" id="RIH80092.1"/>
    </source>
</evidence>
<gene>
    <name evidence="2" type="primary">glpE_3</name>
    <name evidence="2" type="ORF">Mcate_00063</name>
</gene>
<comment type="caution">
    <text evidence="2">The sequence shown here is derived from an EMBL/GenBank/DDBJ whole genome shotgun (WGS) entry which is preliminary data.</text>
</comment>
<keyword evidence="2" id="KW-0808">Transferase</keyword>
<dbReference type="PANTHER" id="PTHR43031">
    <property type="entry name" value="FAD-DEPENDENT OXIDOREDUCTASE"/>
    <property type="match status" value="1"/>
</dbReference>
<protein>
    <submittedName>
        <fullName evidence="2">Thiosulfate sulfurtransferase GlpE</fullName>
        <ecNumber evidence="2">2.8.1.1</ecNumber>
    </submittedName>
</protein>
<reference evidence="2 3" key="1">
    <citation type="submission" date="2018-08" db="EMBL/GenBank/DDBJ databases">
        <title>Meiothermus cateniformans JCM 15151 genome sequencing project.</title>
        <authorList>
            <person name="Da Costa M.S."/>
            <person name="Albuquerque L."/>
            <person name="Raposo P."/>
            <person name="Froufe H.J.C."/>
            <person name="Barroso C.S."/>
            <person name="Egas C."/>
        </authorList>
    </citation>
    <scope>NUCLEOTIDE SEQUENCE [LARGE SCALE GENOMIC DNA]</scope>
    <source>
        <strain evidence="2 3">JCM 15151</strain>
    </source>
</reference>
<accession>A0A399ED68</accession>
<dbReference type="Gene3D" id="3.40.250.10">
    <property type="entry name" value="Rhodanese-like domain"/>
    <property type="match status" value="1"/>
</dbReference>
<name>A0A399ED68_9DEIN</name>
<dbReference type="GO" id="GO:0004792">
    <property type="term" value="F:thiosulfate-cyanide sulfurtransferase activity"/>
    <property type="evidence" value="ECO:0007669"/>
    <property type="project" value="UniProtKB-EC"/>
</dbReference>
<evidence type="ECO:0000313" key="3">
    <source>
        <dbReference type="Proteomes" id="UP000266089"/>
    </source>
</evidence>